<feature type="domain" description="Peptidase S53" evidence="9">
    <location>
        <begin position="184"/>
        <end position="586"/>
    </location>
</feature>
<comment type="caution">
    <text evidence="8">Lacks conserved residue(s) required for the propagation of feature annotation.</text>
</comment>
<keyword evidence="2" id="KW-0645">Protease</keyword>
<dbReference type="InterPro" id="IPR050819">
    <property type="entry name" value="Tripeptidyl-peptidase_I"/>
</dbReference>
<dbReference type="PANTHER" id="PTHR14218:SF19">
    <property type="entry name" value="SERINE PROTEASE AORO, PUTATIVE (AFU_ORTHOLOGUE AFUA_6G10250)-RELATED"/>
    <property type="match status" value="1"/>
</dbReference>
<name>A0A1B8G770_9PEZI</name>
<gene>
    <name evidence="10" type="ORF">VE01_10336</name>
</gene>
<keyword evidence="7" id="KW-0865">Zymogen</keyword>
<dbReference type="Gene3D" id="3.40.50.200">
    <property type="entry name" value="Peptidase S8/S53 domain"/>
    <property type="match status" value="1"/>
</dbReference>
<evidence type="ECO:0000259" key="9">
    <source>
        <dbReference type="PROSITE" id="PS51695"/>
    </source>
</evidence>
<proteinExistence type="predicted"/>
<reference evidence="11" key="2">
    <citation type="journal article" date="2018" name="Nat. Commun.">
        <title>Extreme sensitivity to ultraviolet light in the fungal pathogen causing white-nose syndrome of bats.</title>
        <authorList>
            <person name="Palmer J.M."/>
            <person name="Drees K.P."/>
            <person name="Foster J.T."/>
            <person name="Lindner D.L."/>
        </authorList>
    </citation>
    <scope>NUCLEOTIDE SEQUENCE [LARGE SCALE GENOMIC DNA]</scope>
    <source>
        <strain evidence="11">UAMH 10579</strain>
    </source>
</reference>
<evidence type="ECO:0000313" key="11">
    <source>
        <dbReference type="Proteomes" id="UP000091956"/>
    </source>
</evidence>
<evidence type="ECO:0000256" key="5">
    <source>
        <dbReference type="ARBA" id="ARBA00022825"/>
    </source>
</evidence>
<dbReference type="GeneID" id="28843722"/>
<evidence type="ECO:0000256" key="8">
    <source>
        <dbReference type="PROSITE-ProRule" id="PRU01032"/>
    </source>
</evidence>
<accession>A0A1B8G770</accession>
<dbReference type="SMART" id="SM00944">
    <property type="entry name" value="Pro-kuma_activ"/>
    <property type="match status" value="1"/>
</dbReference>
<dbReference type="InterPro" id="IPR015366">
    <property type="entry name" value="S53_propep"/>
</dbReference>
<dbReference type="Proteomes" id="UP000091956">
    <property type="component" value="Unassembled WGS sequence"/>
</dbReference>
<sequence length="587" mass="63849">MHGLEDGLNGARETGYCRDTVADGWTKTSHASADTPLNLRIGLKQLNLEQAEELVNAVSHPRSETYGQYWAPQQILEMFAPSSDAVSDTIVWLLEAGVPRSSIALSAGKNWIKVDTTVGVAESLLDTTYGVYESSEEDFELVACEAYSVPADVRRHIDLVTPTIQFDTRGTTIRQRVKKRDVLSPNPRKLPGWHKNHKAESLDNCREKEESVEGNSYGIVEYAPQSYNHEDLNGFFSVYDNVPNDTAPILERFDGGYLSKETGSGTRGKSNLDLCGGVVWNLATNNNFLDAIDGSYCTFEGGDITWDATYPHDASSPDAYTGEPKCGTQNATHVISVSYGRNEDARPASYTARKCTEYMKLTLMGATIMFSSGDTGVTGISGRYLNEDGSYTPRSPNYGRFAPCEFPSITSIVTLRSPVNGTIHDREIVATRSSPGGGFSNIFALPSYQAETVASYYGHHDPGYNFSQYNNMQQVHGYPDVSLNAQSYITGIVGGFQAFTGTSASSPTFGAMITLINGARIAAGTGPVGFINPVLYEHREEIFNDVVEGHTSGCGTDGFTAVEGWDPASGLGTPDFVRLKKVLMRLP</sequence>
<evidence type="ECO:0000256" key="7">
    <source>
        <dbReference type="ARBA" id="ARBA00023145"/>
    </source>
</evidence>
<dbReference type="GO" id="GO:0006508">
    <property type="term" value="P:proteolysis"/>
    <property type="evidence" value="ECO:0007669"/>
    <property type="project" value="UniProtKB-KW"/>
</dbReference>
<comment type="subcellular location">
    <subcellularLocation>
        <location evidence="1">Secreted</location>
        <location evidence="1">Extracellular space</location>
    </subcellularLocation>
</comment>
<dbReference type="SUPFAM" id="SSF54897">
    <property type="entry name" value="Protease propeptides/inhibitors"/>
    <property type="match status" value="1"/>
</dbReference>
<dbReference type="STRING" id="342668.A0A1B8G770"/>
<keyword evidence="11" id="KW-1185">Reference proteome</keyword>
<dbReference type="SUPFAM" id="SSF52743">
    <property type="entry name" value="Subtilisin-like"/>
    <property type="match status" value="1"/>
</dbReference>
<reference evidence="10 11" key="1">
    <citation type="submission" date="2016-03" db="EMBL/GenBank/DDBJ databases">
        <title>Comparative genomics of Pseudogymnoascus destructans, the fungus causing white-nose syndrome of bats.</title>
        <authorList>
            <person name="Palmer J.M."/>
            <person name="Drees K.P."/>
            <person name="Foster J.T."/>
            <person name="Lindner D.L."/>
        </authorList>
    </citation>
    <scope>NUCLEOTIDE SEQUENCE [LARGE SCALE GENOMIC DNA]</scope>
    <source>
        <strain evidence="10 11">UAMH 10579</strain>
    </source>
</reference>
<evidence type="ECO:0000256" key="1">
    <source>
        <dbReference type="ARBA" id="ARBA00004239"/>
    </source>
</evidence>
<evidence type="ECO:0000256" key="2">
    <source>
        <dbReference type="ARBA" id="ARBA00022670"/>
    </source>
</evidence>
<feature type="binding site" evidence="8">
    <location>
        <position position="545"/>
    </location>
    <ligand>
        <name>Ca(2+)</name>
        <dbReference type="ChEBI" id="CHEBI:29108"/>
    </ligand>
</feature>
<keyword evidence="5" id="KW-0720">Serine protease</keyword>
<dbReference type="RefSeq" id="XP_018125411.1">
    <property type="nucleotide sequence ID" value="XM_018279739.1"/>
</dbReference>
<dbReference type="CDD" id="cd11377">
    <property type="entry name" value="Pro-peptidase_S53"/>
    <property type="match status" value="1"/>
</dbReference>
<evidence type="ECO:0000256" key="3">
    <source>
        <dbReference type="ARBA" id="ARBA00022723"/>
    </source>
</evidence>
<dbReference type="GO" id="GO:0005576">
    <property type="term" value="C:extracellular region"/>
    <property type="evidence" value="ECO:0007669"/>
    <property type="project" value="UniProtKB-SubCell"/>
</dbReference>
<keyword evidence="6 8" id="KW-0106">Calcium</keyword>
<dbReference type="PANTHER" id="PTHR14218">
    <property type="entry name" value="PROTEASE S8 TRIPEPTIDYL PEPTIDASE I CLN2"/>
    <property type="match status" value="1"/>
</dbReference>
<feature type="binding site" evidence="8">
    <location>
        <position position="566"/>
    </location>
    <ligand>
        <name>Ca(2+)</name>
        <dbReference type="ChEBI" id="CHEBI:29108"/>
    </ligand>
</feature>
<comment type="cofactor">
    <cofactor evidence="8">
        <name>Ca(2+)</name>
        <dbReference type="ChEBI" id="CHEBI:29108"/>
    </cofactor>
    <text evidence="8">Binds 1 Ca(2+) ion per subunit.</text>
</comment>
<dbReference type="CDD" id="cd04056">
    <property type="entry name" value="Peptidases_S53"/>
    <property type="match status" value="1"/>
</dbReference>
<dbReference type="InterPro" id="IPR036852">
    <property type="entry name" value="Peptidase_S8/S53_dom_sf"/>
</dbReference>
<evidence type="ECO:0000256" key="6">
    <source>
        <dbReference type="ARBA" id="ARBA00022837"/>
    </source>
</evidence>
<feature type="binding site" evidence="8">
    <location>
        <position position="546"/>
    </location>
    <ligand>
        <name>Ca(2+)</name>
        <dbReference type="ChEBI" id="CHEBI:29108"/>
    </ligand>
</feature>
<feature type="binding site" evidence="8">
    <location>
        <position position="564"/>
    </location>
    <ligand>
        <name>Ca(2+)</name>
        <dbReference type="ChEBI" id="CHEBI:29108"/>
    </ligand>
</feature>
<dbReference type="AlphaFoldDB" id="A0A1B8G770"/>
<dbReference type="GO" id="GO:0004252">
    <property type="term" value="F:serine-type endopeptidase activity"/>
    <property type="evidence" value="ECO:0007669"/>
    <property type="project" value="InterPro"/>
</dbReference>
<keyword evidence="4" id="KW-0378">Hydrolase</keyword>
<dbReference type="Pfam" id="PF09286">
    <property type="entry name" value="Pro-kuma_activ"/>
    <property type="match status" value="1"/>
</dbReference>
<protein>
    <recommendedName>
        <fullName evidence="9">Peptidase S53 domain-containing protein</fullName>
    </recommendedName>
</protein>
<dbReference type="InterPro" id="IPR030400">
    <property type="entry name" value="Sedolisin_dom"/>
</dbReference>
<organism evidence="10 11">
    <name type="scientific">Pseudogymnoascus verrucosus</name>
    <dbReference type="NCBI Taxonomy" id="342668"/>
    <lineage>
        <taxon>Eukaryota</taxon>
        <taxon>Fungi</taxon>
        <taxon>Dikarya</taxon>
        <taxon>Ascomycota</taxon>
        <taxon>Pezizomycotina</taxon>
        <taxon>Leotiomycetes</taxon>
        <taxon>Thelebolales</taxon>
        <taxon>Thelebolaceae</taxon>
        <taxon>Pseudogymnoascus</taxon>
    </lineage>
</organism>
<dbReference type="EMBL" id="KV460283">
    <property type="protein sequence ID" value="OBT91678.1"/>
    <property type="molecule type" value="Genomic_DNA"/>
</dbReference>
<dbReference type="GO" id="GO:0046872">
    <property type="term" value="F:metal ion binding"/>
    <property type="evidence" value="ECO:0007669"/>
    <property type="project" value="UniProtKB-UniRule"/>
</dbReference>
<dbReference type="OrthoDB" id="409122at2759"/>
<dbReference type="GO" id="GO:0008240">
    <property type="term" value="F:tripeptidyl-peptidase activity"/>
    <property type="evidence" value="ECO:0007669"/>
    <property type="project" value="TreeGrafter"/>
</dbReference>
<evidence type="ECO:0000313" key="10">
    <source>
        <dbReference type="EMBL" id="OBT91678.1"/>
    </source>
</evidence>
<keyword evidence="3 8" id="KW-0479">Metal-binding</keyword>
<evidence type="ECO:0000256" key="4">
    <source>
        <dbReference type="ARBA" id="ARBA00022801"/>
    </source>
</evidence>
<dbReference type="PROSITE" id="PS51695">
    <property type="entry name" value="SEDOLISIN"/>
    <property type="match status" value="1"/>
</dbReference>